<name>A0A5J5A8S6_9ASTE</name>
<dbReference type="EMBL" id="CM018045">
    <property type="protein sequence ID" value="KAA8527465.1"/>
    <property type="molecule type" value="Genomic_DNA"/>
</dbReference>
<keyword evidence="4" id="KW-1185">Reference proteome</keyword>
<dbReference type="InterPro" id="IPR052657">
    <property type="entry name" value="PDP_family_Arabidopsis"/>
</dbReference>
<feature type="region of interest" description="Disordered" evidence="1">
    <location>
        <begin position="402"/>
        <end position="430"/>
    </location>
</feature>
<evidence type="ECO:0000259" key="2">
    <source>
        <dbReference type="PROSITE" id="PS50812"/>
    </source>
</evidence>
<protein>
    <recommendedName>
        <fullName evidence="2">PWWP domain-containing protein</fullName>
    </recommendedName>
</protein>
<dbReference type="PANTHER" id="PTHR10688:SF5">
    <property type="entry name" value="PWWP DOMAIN-CONTAINING PROTEIN 1-RELATED"/>
    <property type="match status" value="1"/>
</dbReference>
<reference evidence="3 4" key="1">
    <citation type="submission" date="2019-09" db="EMBL/GenBank/DDBJ databases">
        <title>A chromosome-level genome assembly of the Chinese tupelo Nyssa sinensis.</title>
        <authorList>
            <person name="Yang X."/>
            <person name="Kang M."/>
            <person name="Yang Y."/>
            <person name="Xiong H."/>
            <person name="Wang M."/>
            <person name="Zhang Z."/>
            <person name="Wang Z."/>
            <person name="Wu H."/>
            <person name="Ma T."/>
            <person name="Liu J."/>
            <person name="Xi Z."/>
        </authorList>
    </citation>
    <scope>NUCLEOTIDE SEQUENCE [LARGE SCALE GENOMIC DNA]</scope>
    <source>
        <strain evidence="3">J267</strain>
        <tissue evidence="3">Leaf</tissue>
    </source>
</reference>
<dbReference type="PROSITE" id="PS50812">
    <property type="entry name" value="PWWP"/>
    <property type="match status" value="1"/>
</dbReference>
<evidence type="ECO:0000313" key="3">
    <source>
        <dbReference type="EMBL" id="KAA8527465.1"/>
    </source>
</evidence>
<accession>A0A5J5A8S6</accession>
<dbReference type="CDD" id="cd05162">
    <property type="entry name" value="PWWP"/>
    <property type="match status" value="1"/>
</dbReference>
<dbReference type="OrthoDB" id="62853at2759"/>
<proteinExistence type="predicted"/>
<evidence type="ECO:0000313" key="4">
    <source>
        <dbReference type="Proteomes" id="UP000325577"/>
    </source>
</evidence>
<dbReference type="Gene3D" id="2.30.30.140">
    <property type="match status" value="1"/>
</dbReference>
<organism evidence="3 4">
    <name type="scientific">Nyssa sinensis</name>
    <dbReference type="NCBI Taxonomy" id="561372"/>
    <lineage>
        <taxon>Eukaryota</taxon>
        <taxon>Viridiplantae</taxon>
        <taxon>Streptophyta</taxon>
        <taxon>Embryophyta</taxon>
        <taxon>Tracheophyta</taxon>
        <taxon>Spermatophyta</taxon>
        <taxon>Magnoliopsida</taxon>
        <taxon>eudicotyledons</taxon>
        <taxon>Gunneridae</taxon>
        <taxon>Pentapetalae</taxon>
        <taxon>asterids</taxon>
        <taxon>Cornales</taxon>
        <taxon>Nyssaceae</taxon>
        <taxon>Nyssa</taxon>
    </lineage>
</organism>
<dbReference type="Pfam" id="PF00855">
    <property type="entry name" value="PWWP"/>
    <property type="match status" value="1"/>
</dbReference>
<feature type="compositionally biased region" description="Basic and acidic residues" evidence="1">
    <location>
        <begin position="412"/>
        <end position="430"/>
    </location>
</feature>
<evidence type="ECO:0000256" key="1">
    <source>
        <dbReference type="SAM" id="MobiDB-lite"/>
    </source>
</evidence>
<dbReference type="SMART" id="SM00293">
    <property type="entry name" value="PWWP"/>
    <property type="match status" value="1"/>
</dbReference>
<dbReference type="SUPFAM" id="SSF63748">
    <property type="entry name" value="Tudor/PWWP/MBT"/>
    <property type="match status" value="1"/>
</dbReference>
<dbReference type="InterPro" id="IPR000313">
    <property type="entry name" value="PWWP_dom"/>
</dbReference>
<feature type="compositionally biased region" description="Basic and acidic residues" evidence="1">
    <location>
        <begin position="870"/>
        <end position="879"/>
    </location>
</feature>
<sequence>MVSDSKFNGMKSFSLEMGSEETMNSKLGSIDMYSRVKLRALDGIGRVHGGRHGKSAVQNVKSTSAGPKKFGACDEITCGGIRKKMEGRDSIKTKKLAISRGNEAAAAESAKMAHLMAVALGDTAVSPREGQGNRGVREGHTNLGFEFLDSMSDEGTALEMLDALRKGKSKNLGCGYEVGDLVWGKVKSHPWWPGQIFDEAFASSSVCNMKKEGHVLVAFYGDNSYGWFKSTSLIAFDPYYAEKLKQTNAGEFLIAVEEAVDEVNRRAALGLACRCRNPYNFQSMNVQGYFEVDVSGYESGSVYSLKQIERARDGFQPSETLSFVKKLALMPQNDMQTNIKWMKNIAKVLAYRKAVFEEFDETYAQAFGVQLVHPGDSAMVLKDQEKMPSQAPLSQPMIAQTLSKSKGSVKPVEFKDPKKKDKRLSQQRDEQNVLRVNRLIKDSGDHVLQKRAPLVAATFEFSGKKDANGILGRDSAILNPRGPGKDAITMDKKSVLTKISSVDGHMYVSDVKSPTGFSVGFPKNQSSTCITGLSGDNLSVKPLGQNFHQKGEVLVDMKLHRVESSHASQGFQYPLPDELHNVQVACGISPLDPNRPCEVFVTNSNAEKKKPNILKHLGEHLNANKSGTGEIIMRTKEELLLESDQEHTHKGLKTTNVIELARKSSGKSSGTSLYCRVDSQTKKERKGDRTISTASTDSVVALSMVDLLNIKTELPELVADLLALACNPFYGVERNIATSVKHFFLRFRSIVYKKSLALAPSADGELIDIQLTKSPACTVAVETFPIPSKNTRDLPSSLKPLKKRLRPADSTLADEKHCISDRQEEMCVKRLKLLDDKKSLASEKKAGNQNPLGVQEEDRKRMGATVSTKPTKDSLKKQETLTKAVEPTVLLMKFPLRTTMPSVSELKARFGRFGPLNQSATCVFWKSSTCHVVFDNKSDAWAAYSHAVQNRTLFGNRKVNYSLQALKVLGPDLLESSKSGKWLVEEASDEFPPLRSMKARESVGEPGSTVLQQPSVHPKVQRKSYLKKSLDNDMGPTISIPTETPRVKFMLGGNGSDKGEQFLLSNSKITNSLVGNFPNGSESTFHTTINDNIESFQKAIPPPLPPHLALPSQIPEMSENRQLDHLVDVINMKYSQIEAQNSHSYHTTTANNNSIDISHQMLNLLKNCRDIVSDVKRSGYVPYYAL</sequence>
<feature type="region of interest" description="Disordered" evidence="1">
    <location>
        <begin position="842"/>
        <end position="879"/>
    </location>
</feature>
<dbReference type="PANTHER" id="PTHR10688">
    <property type="entry name" value="PWWP DOMAIN-CONTAINING PROTEIN"/>
    <property type="match status" value="1"/>
</dbReference>
<gene>
    <name evidence="3" type="ORF">F0562_034820</name>
</gene>
<feature type="domain" description="PWWP" evidence="2">
    <location>
        <begin position="178"/>
        <end position="227"/>
    </location>
</feature>
<dbReference type="Proteomes" id="UP000325577">
    <property type="component" value="Linkage Group LG21"/>
</dbReference>
<dbReference type="AlphaFoldDB" id="A0A5J5A8S6"/>